<gene>
    <name evidence="1" type="ORF">HD841_003103</name>
</gene>
<dbReference type="RefSeq" id="WP_179509698.1">
    <property type="nucleotide sequence ID" value="NZ_JACCBY010000004.1"/>
</dbReference>
<sequence length="244" mass="26333">MAWVDGRLPPERGPRVDAYLADNPDVASRLRLQREQRSALSAAFLAVTSEPIPSTMRVATIAARRRAGPRWWHAAAAALLLAVGFGGGWGLRTTTLPPQAGIGALAQEATYNYRVYASDLQRGAEIGPDDRRQLVGWASRRIGSRVAIPDLASAGYRFAGGRLIATPHGPAVMFLYEGPASSRLAVLSRPMEIDKAAKMTPTTEGNINRITWADRGIGYSIVAPRTPAELQPLADTIRRQALTV</sequence>
<accession>A0A7Y9K2R9</accession>
<proteinExistence type="predicted"/>
<keyword evidence="2" id="KW-1185">Reference proteome</keyword>
<organism evidence="1 2">
    <name type="scientific">Sphingomonas melonis</name>
    <dbReference type="NCBI Taxonomy" id="152682"/>
    <lineage>
        <taxon>Bacteria</taxon>
        <taxon>Pseudomonadati</taxon>
        <taxon>Pseudomonadota</taxon>
        <taxon>Alphaproteobacteria</taxon>
        <taxon>Sphingomonadales</taxon>
        <taxon>Sphingomonadaceae</taxon>
        <taxon>Sphingomonas</taxon>
    </lineage>
</organism>
<dbReference type="AlphaFoldDB" id="A0A7Y9K2R9"/>
<name>A0A7Y9K2R9_9SPHN</name>
<protein>
    <submittedName>
        <fullName evidence="1">Anti-sigma factor RsiW</fullName>
    </submittedName>
</protein>
<evidence type="ECO:0000313" key="2">
    <source>
        <dbReference type="Proteomes" id="UP000517753"/>
    </source>
</evidence>
<dbReference type="Proteomes" id="UP000517753">
    <property type="component" value="Unassembled WGS sequence"/>
</dbReference>
<comment type="caution">
    <text evidence="1">The sequence shown here is derived from an EMBL/GenBank/DDBJ whole genome shotgun (WGS) entry which is preliminary data.</text>
</comment>
<dbReference type="EMBL" id="JACCBY010000004">
    <property type="protein sequence ID" value="NYD91296.1"/>
    <property type="molecule type" value="Genomic_DNA"/>
</dbReference>
<evidence type="ECO:0000313" key="1">
    <source>
        <dbReference type="EMBL" id="NYD91296.1"/>
    </source>
</evidence>
<reference evidence="1 2" key="1">
    <citation type="submission" date="2020-07" db="EMBL/GenBank/DDBJ databases">
        <authorList>
            <person name="Partida-Martinez L."/>
            <person name="Huntemann M."/>
            <person name="Clum A."/>
            <person name="Wang J."/>
            <person name="Palaniappan K."/>
            <person name="Ritter S."/>
            <person name="Chen I.-M."/>
            <person name="Stamatis D."/>
            <person name="Reddy T."/>
            <person name="O'Malley R."/>
            <person name="Daum C."/>
            <person name="Shapiro N."/>
            <person name="Ivanova N."/>
            <person name="Kyrpides N."/>
            <person name="Woyke T."/>
        </authorList>
    </citation>
    <scope>NUCLEOTIDE SEQUENCE [LARGE SCALE GENOMIC DNA]</scope>
    <source>
        <strain evidence="1 2">AS2.3</strain>
    </source>
</reference>
<reference evidence="1 2" key="2">
    <citation type="submission" date="2020-08" db="EMBL/GenBank/DDBJ databases">
        <title>The Agave Microbiome: Exploring the role of microbial communities in plant adaptations to desert environments.</title>
        <authorList>
            <person name="Partida-Martinez L.P."/>
        </authorList>
    </citation>
    <scope>NUCLEOTIDE SEQUENCE [LARGE SCALE GENOMIC DNA]</scope>
    <source>
        <strain evidence="1 2">AS2.3</strain>
    </source>
</reference>